<dbReference type="Proteomes" id="UP000010796">
    <property type="component" value="Chromosome"/>
</dbReference>
<protein>
    <submittedName>
        <fullName evidence="2">Glycosyl transferase</fullName>
    </submittedName>
</protein>
<dbReference type="eggNOG" id="COG0463">
    <property type="taxonomic scope" value="Bacteria"/>
</dbReference>
<dbReference type="RefSeq" id="WP_015268099.1">
    <property type="nucleotide sequence ID" value="NC_019904.1"/>
</dbReference>
<dbReference type="PANTHER" id="PTHR22916:SF3">
    <property type="entry name" value="UDP-GLCNAC:BETAGAL BETA-1,3-N-ACETYLGLUCOSAMINYLTRANSFERASE-LIKE PROTEIN 1"/>
    <property type="match status" value="1"/>
</dbReference>
<evidence type="ECO:0000313" key="3">
    <source>
        <dbReference type="Proteomes" id="UP000010796"/>
    </source>
</evidence>
<dbReference type="GO" id="GO:0016758">
    <property type="term" value="F:hexosyltransferase activity"/>
    <property type="evidence" value="ECO:0007669"/>
    <property type="project" value="UniProtKB-ARBA"/>
</dbReference>
<dbReference type="STRING" id="926556.Echvi_4392"/>
<accession>L0G6G2</accession>
<name>L0G6G2_ECHVK</name>
<dbReference type="FunFam" id="3.90.550.10:FF:000130">
    <property type="entry name" value="Family 2 glycosyl transferase"/>
    <property type="match status" value="1"/>
</dbReference>
<dbReference type="PANTHER" id="PTHR22916">
    <property type="entry name" value="GLYCOSYLTRANSFERASE"/>
    <property type="match status" value="1"/>
</dbReference>
<gene>
    <name evidence="2" type="ordered locus">Echvi_4392</name>
</gene>
<dbReference type="InterPro" id="IPR001173">
    <property type="entry name" value="Glyco_trans_2-like"/>
</dbReference>
<dbReference type="KEGG" id="evi:Echvi_4392"/>
<evidence type="ECO:0000313" key="2">
    <source>
        <dbReference type="EMBL" id="AGA80576.1"/>
    </source>
</evidence>
<keyword evidence="2" id="KW-0808">Transferase</keyword>
<keyword evidence="3" id="KW-1185">Reference proteome</keyword>
<reference evidence="3" key="1">
    <citation type="submission" date="2012-02" db="EMBL/GenBank/DDBJ databases">
        <title>The complete genome of Echinicola vietnamensis DSM 17526.</title>
        <authorList>
            <person name="Lucas S."/>
            <person name="Copeland A."/>
            <person name="Lapidus A."/>
            <person name="Glavina del Rio T."/>
            <person name="Dalin E."/>
            <person name="Tice H."/>
            <person name="Bruce D."/>
            <person name="Goodwin L."/>
            <person name="Pitluck S."/>
            <person name="Peters L."/>
            <person name="Ovchinnikova G."/>
            <person name="Teshima H."/>
            <person name="Kyrpides N."/>
            <person name="Mavromatis K."/>
            <person name="Ivanova N."/>
            <person name="Brettin T."/>
            <person name="Detter J.C."/>
            <person name="Han C."/>
            <person name="Larimer F."/>
            <person name="Land M."/>
            <person name="Hauser L."/>
            <person name="Markowitz V."/>
            <person name="Cheng J.-F."/>
            <person name="Hugenholtz P."/>
            <person name="Woyke T."/>
            <person name="Wu D."/>
            <person name="Brambilla E."/>
            <person name="Klenk H.-P."/>
            <person name="Eisen J.A."/>
        </authorList>
    </citation>
    <scope>NUCLEOTIDE SEQUENCE [LARGE SCALE GENOMIC DNA]</scope>
    <source>
        <strain evidence="3">DSM 17526 / LMG 23754 / KMM 6221</strain>
    </source>
</reference>
<dbReference type="AlphaFoldDB" id="L0G6G2"/>
<dbReference type="PATRIC" id="fig|926556.3.peg.4640"/>
<dbReference type="SUPFAM" id="SSF53448">
    <property type="entry name" value="Nucleotide-diphospho-sugar transferases"/>
    <property type="match status" value="1"/>
</dbReference>
<sequence length="244" mass="28619">MKVSIITPLFNGENFISETIESVISQTYTDWEMIIVDDGSQDKGPEIVKSFAKNDKRINFFRNEENCGPAISRNKAIEMANGRFIAFLDSDDRWTSQKLEKQISFMHNEDIPFSYTCYKMVNENGKYLGEKIPPIKVDYKKMLESNYIGCLTAVYDSHKVGKVYMPNILKRQDYGLWLNLLKKVKYAYCINEVLAEYTIRSSSVSSNKIKLIRYNWELFRNVEKLSFTRSVYYLCKNILNKFRK</sequence>
<dbReference type="Pfam" id="PF00535">
    <property type="entry name" value="Glycos_transf_2"/>
    <property type="match status" value="1"/>
</dbReference>
<feature type="domain" description="Glycosyltransferase 2-like" evidence="1">
    <location>
        <begin position="4"/>
        <end position="124"/>
    </location>
</feature>
<dbReference type="InterPro" id="IPR029044">
    <property type="entry name" value="Nucleotide-diphossugar_trans"/>
</dbReference>
<dbReference type="HOGENOM" id="CLU_025996_0_3_10"/>
<organism evidence="2 3">
    <name type="scientific">Echinicola vietnamensis (strain DSM 17526 / LMG 23754 / KMM 6221)</name>
    <dbReference type="NCBI Taxonomy" id="926556"/>
    <lineage>
        <taxon>Bacteria</taxon>
        <taxon>Pseudomonadati</taxon>
        <taxon>Bacteroidota</taxon>
        <taxon>Cytophagia</taxon>
        <taxon>Cytophagales</taxon>
        <taxon>Cyclobacteriaceae</taxon>
        <taxon>Echinicola</taxon>
    </lineage>
</organism>
<dbReference type="Gene3D" id="3.90.550.10">
    <property type="entry name" value="Spore Coat Polysaccharide Biosynthesis Protein SpsA, Chain A"/>
    <property type="match status" value="1"/>
</dbReference>
<dbReference type="EMBL" id="CP003346">
    <property type="protein sequence ID" value="AGA80576.1"/>
    <property type="molecule type" value="Genomic_DNA"/>
</dbReference>
<proteinExistence type="predicted"/>
<dbReference type="OrthoDB" id="6307329at2"/>
<evidence type="ECO:0000259" key="1">
    <source>
        <dbReference type="Pfam" id="PF00535"/>
    </source>
</evidence>
<dbReference type="CDD" id="cd00761">
    <property type="entry name" value="Glyco_tranf_GTA_type"/>
    <property type="match status" value="1"/>
</dbReference>